<dbReference type="OrthoDB" id="1112091at2759"/>
<evidence type="ECO:0000313" key="1">
    <source>
        <dbReference type="EMBL" id="CAA7028147.1"/>
    </source>
</evidence>
<organism evidence="1 2">
    <name type="scientific">Microthlaspi erraticum</name>
    <dbReference type="NCBI Taxonomy" id="1685480"/>
    <lineage>
        <taxon>Eukaryota</taxon>
        <taxon>Viridiplantae</taxon>
        <taxon>Streptophyta</taxon>
        <taxon>Embryophyta</taxon>
        <taxon>Tracheophyta</taxon>
        <taxon>Spermatophyta</taxon>
        <taxon>Magnoliopsida</taxon>
        <taxon>eudicotyledons</taxon>
        <taxon>Gunneridae</taxon>
        <taxon>Pentapetalae</taxon>
        <taxon>rosids</taxon>
        <taxon>malvids</taxon>
        <taxon>Brassicales</taxon>
        <taxon>Brassicaceae</taxon>
        <taxon>Coluteocarpeae</taxon>
        <taxon>Microthlaspi</taxon>
    </lineage>
</organism>
<proteinExistence type="predicted"/>
<protein>
    <submittedName>
        <fullName evidence="1">Uncharacterized protein</fullName>
    </submittedName>
</protein>
<gene>
    <name evidence="1" type="ORF">MERR_LOCUS15382</name>
</gene>
<reference evidence="1" key="1">
    <citation type="submission" date="2020-01" db="EMBL/GenBank/DDBJ databases">
        <authorList>
            <person name="Mishra B."/>
        </authorList>
    </citation>
    <scope>NUCLEOTIDE SEQUENCE [LARGE SCALE GENOMIC DNA]</scope>
</reference>
<comment type="caution">
    <text evidence="1">The sequence shown here is derived from an EMBL/GenBank/DDBJ whole genome shotgun (WGS) entry which is preliminary data.</text>
</comment>
<dbReference type="Proteomes" id="UP000467841">
    <property type="component" value="Unassembled WGS sequence"/>
</dbReference>
<sequence>MTRNYSTNWSAIVSFISAKDQPQLTLFLVRYVLQATIHAIWRERNSRRHGEQPLSSNQLTATIDKIVRNRISSIRQLGDIKYEAALHTWFEARS</sequence>
<dbReference type="AlphaFoldDB" id="A0A6D2IST4"/>
<evidence type="ECO:0000313" key="2">
    <source>
        <dbReference type="Proteomes" id="UP000467841"/>
    </source>
</evidence>
<accession>A0A6D2IST4</accession>
<dbReference type="EMBL" id="CACVBM020001063">
    <property type="protein sequence ID" value="CAA7028147.1"/>
    <property type="molecule type" value="Genomic_DNA"/>
</dbReference>
<name>A0A6D2IST4_9BRAS</name>
<keyword evidence="2" id="KW-1185">Reference proteome</keyword>